<dbReference type="Pfam" id="PF05954">
    <property type="entry name" value="Phage_GPD"/>
    <property type="match status" value="1"/>
</dbReference>
<dbReference type="Proteomes" id="UP000275676">
    <property type="component" value="Chromosome"/>
</dbReference>
<dbReference type="AlphaFoldDB" id="A0A447R712"/>
<gene>
    <name evidence="2" type="primary">STY1632</name>
    <name evidence="2" type="ORF">NCTC10047_03955</name>
</gene>
<proteinExistence type="predicted"/>
<dbReference type="EMBL" id="LR134156">
    <property type="protein sequence ID" value="VEA78020.1"/>
    <property type="molecule type" value="Genomic_DNA"/>
</dbReference>
<dbReference type="Gene3D" id="3.55.50.10">
    <property type="entry name" value="Baseplate protein-like domains"/>
    <property type="match status" value="1"/>
</dbReference>
<protein>
    <submittedName>
        <fullName evidence="2">Putative bacteriophage regulatory protein</fullName>
    </submittedName>
</protein>
<evidence type="ECO:0000313" key="3">
    <source>
        <dbReference type="Proteomes" id="UP000275676"/>
    </source>
</evidence>
<evidence type="ECO:0000256" key="1">
    <source>
        <dbReference type="SAM" id="Coils"/>
    </source>
</evidence>
<evidence type="ECO:0000313" key="2">
    <source>
        <dbReference type="EMBL" id="VEA78020.1"/>
    </source>
</evidence>
<dbReference type="SUPFAM" id="SSF69279">
    <property type="entry name" value="Phage tail proteins"/>
    <property type="match status" value="1"/>
</dbReference>
<sequence length="334" mass="37545">MLRKTLFDVIYQNMDITADMQPDILSISYTDNEDGQVDDIAITLKNDDGKWSGDWSPEKGDFIRLVFKPFNQIALECGSFQVDGITSSGPPSVVEVSAVSVPVAAGVRRDLKSNAWEKTTLRDIATSIAKLANLELMFLIDEGSNPYYEREDQMEESDLKFLHRLCQDEGVSLKVTDSQLVIFAQEMFEEKEPIATLTLGVDEIIRYSFSAQSSDLYKSCTCKYRVPKKRKSLAYTWEDPSVEDGANLKIRKLVANLDEAKRKAKAALRLKNRYQNTGSLVLPGDTRLIAGVTLNLAGLVNFLVSIWFQKQLMPLVTVGIPHRQIFVESLKDTE</sequence>
<feature type="coiled-coil region" evidence="1">
    <location>
        <begin position="243"/>
        <end position="277"/>
    </location>
</feature>
<reference evidence="2 3" key="1">
    <citation type="submission" date="2018-12" db="EMBL/GenBank/DDBJ databases">
        <authorList>
            <consortium name="Pathogen Informatics"/>
        </authorList>
    </citation>
    <scope>NUCLEOTIDE SEQUENCE [LARGE SCALE GENOMIC DNA]</scope>
    <source>
        <strain evidence="2 3">NCTC10047</strain>
    </source>
</reference>
<name>A0A447R712_SALER</name>
<accession>A0A447R712</accession>
<keyword evidence="1" id="KW-0175">Coiled coil</keyword>
<organism evidence="2 3">
    <name type="scientific">Salmonella enterica subsp. arizonae</name>
    <dbReference type="NCBI Taxonomy" id="59203"/>
    <lineage>
        <taxon>Bacteria</taxon>
        <taxon>Pseudomonadati</taxon>
        <taxon>Pseudomonadota</taxon>
        <taxon>Gammaproteobacteria</taxon>
        <taxon>Enterobacterales</taxon>
        <taxon>Enterobacteriaceae</taxon>
        <taxon>Salmonella</taxon>
    </lineage>
</organism>